<evidence type="ECO:0000256" key="7">
    <source>
        <dbReference type="ARBA" id="ARBA00022723"/>
    </source>
</evidence>
<keyword evidence="5" id="KW-0964">Secreted</keyword>
<evidence type="ECO:0000256" key="13">
    <source>
        <dbReference type="ARBA" id="ARBA00023145"/>
    </source>
</evidence>
<dbReference type="SUPFAM" id="SSF52743">
    <property type="entry name" value="Subtilisin-like"/>
    <property type="match status" value="1"/>
</dbReference>
<sequence length="633" mass="69244">MLSSTYFTALLSIITLFAGVQATPSAELEVLEKLPGIPQGWRQGAAPPASKQLRFRIAVKLQNAFEFEELVVQISTPGHLKYGKHMKRDELKAMLRPSLDATNAIIGWLEAEGVPAANIEDNGDWINFSVSTIEAERILRTQFYYYSSSVNDVKKIRTLQYSVPQKLHQYIQMIQPTTRFGQMQAERSTVMDYFKLDEGRGAAISKGYQASNQLNVSLCNNTITPQCLTELYNIGDFNASATSGNKLGICGYLKQYAKYSDLEQFLKEYAPIAASDNFTFVSVNGGLLPQHDTVDNDVEANLDVQYGLSLSYPTPSFYYSTAGLGELVPDRDQPTQANDQNEPYLDFLSYILALPDDQLPTTLTTSYGEDEQSVPEPYTNMTCSLFAQLGARGVSVLFSSGDTGVGSACQTNDGTNTTRFLPTFPAGCPFVTSVGGTHYVYPEEAISFSSGGFSDRFPRPAYQEAAVSAYLDILGGQWEGLYNPNGRGIPDVAAQSSRFHVIDRGQEILVGGTSAAAPTFAAIVSLLNSARLSANQPPLGFLNPWIYSVGYKGLNDIVDGGSRGCTGIDIYSGLPTPFVPYASWNATPGWDPVTGYGTPDFHKLLGLSSSPRPYKRFEGAWHGELHWEDVARK</sequence>
<dbReference type="PROSITE" id="PS51695">
    <property type="entry name" value="SEDOLISIN"/>
    <property type="match status" value="1"/>
</dbReference>
<dbReference type="PANTHER" id="PTHR14218">
    <property type="entry name" value="PROTEASE S8 TRIPEPTIDYL PEPTIDASE I CLN2"/>
    <property type="match status" value="1"/>
</dbReference>
<evidence type="ECO:0000256" key="1">
    <source>
        <dbReference type="ARBA" id="ARBA00001910"/>
    </source>
</evidence>
<organism evidence="18 19">
    <name type="scientific">Lasallia pustulata</name>
    <dbReference type="NCBI Taxonomy" id="136370"/>
    <lineage>
        <taxon>Eukaryota</taxon>
        <taxon>Fungi</taxon>
        <taxon>Dikarya</taxon>
        <taxon>Ascomycota</taxon>
        <taxon>Pezizomycotina</taxon>
        <taxon>Lecanoromycetes</taxon>
        <taxon>OSLEUM clade</taxon>
        <taxon>Umbilicariomycetidae</taxon>
        <taxon>Umbilicariales</taxon>
        <taxon>Umbilicariaceae</taxon>
        <taxon>Lasallia</taxon>
    </lineage>
</organism>
<evidence type="ECO:0000313" key="18">
    <source>
        <dbReference type="EMBL" id="SLM33598.1"/>
    </source>
</evidence>
<feature type="active site" description="Charge relay system" evidence="15">
    <location>
        <position position="514"/>
    </location>
</feature>
<keyword evidence="11 15" id="KW-0106">Calcium</keyword>
<dbReference type="PANTHER" id="PTHR14218:SF32">
    <property type="entry name" value="TRIPEPTIDYL PEPTIDASE SED3 (AFU_ORTHOLOGUE AFUA_3G08930)"/>
    <property type="match status" value="1"/>
</dbReference>
<evidence type="ECO:0000313" key="19">
    <source>
        <dbReference type="Proteomes" id="UP000192927"/>
    </source>
</evidence>
<dbReference type="FunFam" id="3.40.50.200:FF:000015">
    <property type="entry name" value="Tripeptidyl peptidase A"/>
    <property type="match status" value="1"/>
</dbReference>
<dbReference type="InterPro" id="IPR030400">
    <property type="entry name" value="Sedolisin_dom"/>
</dbReference>
<dbReference type="InterPro" id="IPR023828">
    <property type="entry name" value="Peptidase_S8_Ser-AS"/>
</dbReference>
<dbReference type="CDD" id="cd04056">
    <property type="entry name" value="Peptidases_S53"/>
    <property type="match status" value="1"/>
</dbReference>
<name>A0A1W5CRX7_9LECA</name>
<dbReference type="Pfam" id="PF09286">
    <property type="entry name" value="Pro-kuma_activ"/>
    <property type="match status" value="1"/>
</dbReference>
<dbReference type="GO" id="GO:0005576">
    <property type="term" value="C:extracellular region"/>
    <property type="evidence" value="ECO:0007669"/>
    <property type="project" value="UniProtKB-SubCell"/>
</dbReference>
<dbReference type="EC" id="3.4.14.10" evidence="4"/>
<comment type="cofactor">
    <cofactor evidence="15">
        <name>Ca(2+)</name>
        <dbReference type="ChEBI" id="CHEBI:29108"/>
    </cofactor>
    <text evidence="15">Binds 1 Ca(2+) ion per subunit.</text>
</comment>
<evidence type="ECO:0000256" key="4">
    <source>
        <dbReference type="ARBA" id="ARBA00012462"/>
    </source>
</evidence>
<evidence type="ECO:0000256" key="14">
    <source>
        <dbReference type="ARBA" id="ARBA00023180"/>
    </source>
</evidence>
<keyword evidence="8 16" id="KW-0732">Signal</keyword>
<feature type="binding site" evidence="15">
    <location>
        <position position="557"/>
    </location>
    <ligand>
        <name>Ca(2+)</name>
        <dbReference type="ChEBI" id="CHEBI:29108"/>
    </ligand>
</feature>
<dbReference type="SMART" id="SM00944">
    <property type="entry name" value="Pro-kuma_activ"/>
    <property type="match status" value="1"/>
</dbReference>
<feature type="binding site" evidence="15">
    <location>
        <position position="591"/>
    </location>
    <ligand>
        <name>Ca(2+)</name>
        <dbReference type="ChEBI" id="CHEBI:29108"/>
    </ligand>
</feature>
<keyword evidence="12" id="KW-0843">Virulence</keyword>
<feature type="active site" description="Charge relay system" evidence="15">
    <location>
        <position position="299"/>
    </location>
</feature>
<dbReference type="GO" id="GO:0006508">
    <property type="term" value="P:proteolysis"/>
    <property type="evidence" value="ECO:0007669"/>
    <property type="project" value="UniProtKB-KW"/>
</dbReference>
<evidence type="ECO:0000259" key="17">
    <source>
        <dbReference type="PROSITE" id="PS51695"/>
    </source>
</evidence>
<dbReference type="PROSITE" id="PS00138">
    <property type="entry name" value="SUBTILASE_SER"/>
    <property type="match status" value="1"/>
</dbReference>
<dbReference type="AlphaFoldDB" id="A0A1W5CRX7"/>
<dbReference type="InterPro" id="IPR015366">
    <property type="entry name" value="S53_propep"/>
</dbReference>
<evidence type="ECO:0000256" key="3">
    <source>
        <dbReference type="ARBA" id="ARBA00004239"/>
    </source>
</evidence>
<feature type="active site" description="Charge relay system" evidence="15">
    <location>
        <position position="303"/>
    </location>
</feature>
<comment type="function">
    <text evidence="2">Secreted tripeptidyl-peptidase which degrades proteins at acidic pHs and is involved in virulence.</text>
</comment>
<dbReference type="Proteomes" id="UP000192927">
    <property type="component" value="Unassembled WGS sequence"/>
</dbReference>
<evidence type="ECO:0000256" key="16">
    <source>
        <dbReference type="SAM" id="SignalP"/>
    </source>
</evidence>
<dbReference type="InterPro" id="IPR050819">
    <property type="entry name" value="Tripeptidyl-peptidase_I"/>
</dbReference>
<proteinExistence type="predicted"/>
<protein>
    <recommendedName>
        <fullName evidence="4">tripeptidyl-peptidase II</fullName>
        <ecNumber evidence="4">3.4.14.10</ecNumber>
    </recommendedName>
</protein>
<evidence type="ECO:0000256" key="11">
    <source>
        <dbReference type="ARBA" id="ARBA00022837"/>
    </source>
</evidence>
<dbReference type="SUPFAM" id="SSF54897">
    <property type="entry name" value="Protease propeptides/inhibitors"/>
    <property type="match status" value="1"/>
</dbReference>
<keyword evidence="10 15" id="KW-0720">Serine protease</keyword>
<keyword evidence="9 15" id="KW-0378">Hydrolase</keyword>
<feature type="signal peptide" evidence="16">
    <location>
        <begin position="1"/>
        <end position="22"/>
    </location>
</feature>
<keyword evidence="7 15" id="KW-0479">Metal-binding</keyword>
<keyword evidence="13" id="KW-0865">Zymogen</keyword>
<dbReference type="EMBL" id="FWEW01000062">
    <property type="protein sequence ID" value="SLM33598.1"/>
    <property type="molecule type" value="Genomic_DNA"/>
</dbReference>
<comment type="subcellular location">
    <subcellularLocation>
        <location evidence="3">Secreted</location>
        <location evidence="3">Extracellular space</location>
    </subcellularLocation>
</comment>
<accession>A0A1W5CRX7</accession>
<keyword evidence="14" id="KW-0325">Glycoprotein</keyword>
<keyword evidence="6 15" id="KW-0645">Protease</keyword>
<evidence type="ECO:0000256" key="12">
    <source>
        <dbReference type="ARBA" id="ARBA00023026"/>
    </source>
</evidence>
<reference evidence="19" key="1">
    <citation type="submission" date="2017-03" db="EMBL/GenBank/DDBJ databases">
        <authorList>
            <person name="Sharma R."/>
            <person name="Thines M."/>
        </authorList>
    </citation>
    <scope>NUCLEOTIDE SEQUENCE [LARGE SCALE GENOMIC DNA]</scope>
</reference>
<evidence type="ECO:0000256" key="2">
    <source>
        <dbReference type="ARBA" id="ARBA00002451"/>
    </source>
</evidence>
<evidence type="ECO:0000256" key="9">
    <source>
        <dbReference type="ARBA" id="ARBA00022801"/>
    </source>
</evidence>
<feature type="chain" id="PRO_5013320674" description="tripeptidyl-peptidase II" evidence="16">
    <location>
        <begin position="23"/>
        <end position="633"/>
    </location>
</feature>
<dbReference type="InterPro" id="IPR036852">
    <property type="entry name" value="Peptidase_S8/S53_dom_sf"/>
</dbReference>
<evidence type="ECO:0000256" key="8">
    <source>
        <dbReference type="ARBA" id="ARBA00022729"/>
    </source>
</evidence>
<feature type="binding site" evidence="15">
    <location>
        <position position="589"/>
    </location>
    <ligand>
        <name>Ca(2+)</name>
        <dbReference type="ChEBI" id="CHEBI:29108"/>
    </ligand>
</feature>
<evidence type="ECO:0000256" key="6">
    <source>
        <dbReference type="ARBA" id="ARBA00022670"/>
    </source>
</evidence>
<dbReference type="Gene3D" id="3.40.50.200">
    <property type="entry name" value="Peptidase S8/S53 domain"/>
    <property type="match status" value="1"/>
</dbReference>
<keyword evidence="19" id="KW-1185">Reference proteome</keyword>
<dbReference type="CDD" id="cd11377">
    <property type="entry name" value="Pro-peptidase_S53"/>
    <property type="match status" value="1"/>
</dbReference>
<dbReference type="GO" id="GO:0008240">
    <property type="term" value="F:tripeptidyl-peptidase activity"/>
    <property type="evidence" value="ECO:0007669"/>
    <property type="project" value="UniProtKB-EC"/>
</dbReference>
<dbReference type="GO" id="GO:0046872">
    <property type="term" value="F:metal ion binding"/>
    <property type="evidence" value="ECO:0007669"/>
    <property type="project" value="UniProtKB-UniRule"/>
</dbReference>
<evidence type="ECO:0000256" key="10">
    <source>
        <dbReference type="ARBA" id="ARBA00022825"/>
    </source>
</evidence>
<evidence type="ECO:0000256" key="15">
    <source>
        <dbReference type="PROSITE-ProRule" id="PRU01032"/>
    </source>
</evidence>
<evidence type="ECO:0000256" key="5">
    <source>
        <dbReference type="ARBA" id="ARBA00022525"/>
    </source>
</evidence>
<feature type="binding site" evidence="15">
    <location>
        <position position="556"/>
    </location>
    <ligand>
        <name>Ca(2+)</name>
        <dbReference type="ChEBI" id="CHEBI:29108"/>
    </ligand>
</feature>
<dbReference type="GO" id="GO:0004252">
    <property type="term" value="F:serine-type endopeptidase activity"/>
    <property type="evidence" value="ECO:0007669"/>
    <property type="project" value="UniProtKB-UniRule"/>
</dbReference>
<comment type="catalytic activity">
    <reaction evidence="1">
        <text>Release of an N-terminal tripeptide from a polypeptide.</text>
        <dbReference type="EC" id="3.4.14.10"/>
    </reaction>
</comment>
<feature type="domain" description="Peptidase S53" evidence="17">
    <location>
        <begin position="222"/>
        <end position="611"/>
    </location>
</feature>